<evidence type="ECO:0000313" key="2">
    <source>
        <dbReference type="Proteomes" id="UP000501558"/>
    </source>
</evidence>
<sequence>MKINHLALWTLNLEAMRDFYTTYFGAKSNDLYHNKKTEFKSYFLSFDDETRLEIMTRPDIAERTAKDDFGYAHLAMSVGTKEQVDDLTNLLAQEGFEIVGQPRTTGDGYYESVVLDPDGNKVEITV</sequence>
<evidence type="ECO:0000313" key="1">
    <source>
        <dbReference type="EMBL" id="QIW59195.1"/>
    </source>
</evidence>
<dbReference type="AlphaFoldDB" id="A0A290Q6S2"/>
<dbReference type="Proteomes" id="UP000501558">
    <property type="component" value="Chromosome"/>
</dbReference>
<keyword evidence="1" id="KW-0223">Dioxygenase</keyword>
<dbReference type="InterPro" id="IPR051332">
    <property type="entry name" value="Fosfomycin_Res_Enzymes"/>
</dbReference>
<dbReference type="RefSeq" id="WP_096039610.1">
    <property type="nucleotide sequence ID" value="NZ_CP023392.1"/>
</dbReference>
<accession>A0A290Q6S2</accession>
<dbReference type="Gene3D" id="3.10.180.10">
    <property type="entry name" value="2,3-Dihydroxybiphenyl 1,2-Dioxygenase, domain 1"/>
    <property type="match status" value="1"/>
</dbReference>
<dbReference type="PANTHER" id="PTHR36113:SF1">
    <property type="entry name" value="GLYOXALASE_BLEOMYCIN RESISTANCE PROTEIN_DIOXYGENASE"/>
    <property type="match status" value="1"/>
</dbReference>
<organism evidence="1 2">
    <name type="scientific">Pseudolactococcus raffinolactis</name>
    <dbReference type="NCBI Taxonomy" id="1366"/>
    <lineage>
        <taxon>Bacteria</taxon>
        <taxon>Bacillati</taxon>
        <taxon>Bacillota</taxon>
        <taxon>Bacilli</taxon>
        <taxon>Lactobacillales</taxon>
        <taxon>Streptococcaceae</taxon>
        <taxon>Pseudolactococcus</taxon>
    </lineage>
</organism>
<dbReference type="InterPro" id="IPR029068">
    <property type="entry name" value="Glyas_Bleomycin-R_OHBP_Dase"/>
</dbReference>
<dbReference type="InterPro" id="IPR004360">
    <property type="entry name" value="Glyas_Fos-R_dOase_dom"/>
</dbReference>
<keyword evidence="1" id="KW-0560">Oxidoreductase</keyword>
<dbReference type="SUPFAM" id="SSF54593">
    <property type="entry name" value="Glyoxalase/Bleomycin resistance protein/Dihydroxybiphenyl dioxygenase"/>
    <property type="match status" value="1"/>
</dbReference>
<dbReference type="PROSITE" id="PS51819">
    <property type="entry name" value="VOC"/>
    <property type="match status" value="1"/>
</dbReference>
<keyword evidence="2" id="KW-1185">Reference proteome</keyword>
<dbReference type="GO" id="GO:0051213">
    <property type="term" value="F:dioxygenase activity"/>
    <property type="evidence" value="ECO:0007669"/>
    <property type="project" value="UniProtKB-KW"/>
</dbReference>
<protein>
    <submittedName>
        <fullName evidence="1">Glyoxalase/bleomycin resistance/extradiol dioxygenase family protein</fullName>
    </submittedName>
</protein>
<dbReference type="EMBL" id="CP047628">
    <property type="protein sequence ID" value="QIW59195.1"/>
    <property type="molecule type" value="Genomic_DNA"/>
</dbReference>
<proteinExistence type="predicted"/>
<reference evidence="1 2" key="1">
    <citation type="submission" date="2019-12" db="EMBL/GenBank/DDBJ databases">
        <title>Whole genome sequences of Lactococcus raffinolactis strains isolated from sewage.</title>
        <authorList>
            <person name="Ybazeta G."/>
            <person name="Ross M."/>
            <person name="Brabant-Kirwan D."/>
            <person name="Saleh M."/>
            <person name="Dillon J.A."/>
            <person name="Splinter K."/>
            <person name="Nokhbeh R."/>
        </authorList>
    </citation>
    <scope>NUCLEOTIDE SEQUENCE [LARGE SCALE GENOMIC DNA]</scope>
    <source>
        <strain evidence="1 2">Lr_19_14</strain>
    </source>
</reference>
<dbReference type="PANTHER" id="PTHR36113">
    <property type="entry name" value="LYASE, PUTATIVE-RELATED-RELATED"/>
    <property type="match status" value="1"/>
</dbReference>
<dbReference type="Pfam" id="PF00903">
    <property type="entry name" value="Glyoxalase"/>
    <property type="match status" value="1"/>
</dbReference>
<dbReference type="InterPro" id="IPR037523">
    <property type="entry name" value="VOC_core"/>
</dbReference>
<gene>
    <name evidence="1" type="ORF">GU334_09860</name>
</gene>
<name>A0A290Q6S2_9LACT</name>
<dbReference type="KEGG" id="lrn:CMV25_03635"/>